<dbReference type="InterPro" id="IPR003877">
    <property type="entry name" value="SPRY_dom"/>
</dbReference>
<dbReference type="InterPro" id="IPR044736">
    <property type="entry name" value="Gid1/RanBPM/SPLA_SPRY"/>
</dbReference>
<name>A0A9N8YXB3_9GLOM</name>
<evidence type="ECO:0000313" key="5">
    <source>
        <dbReference type="Proteomes" id="UP000789759"/>
    </source>
</evidence>
<sequence length="379" mass="42995">MILNGYIPFLKNIKHFFIFCILVTTTTTSRYSIVNCEYDQSEQGLINDRRNFKSILRKRSIIKNRNVENDQLIQTRQVNDSFTNVTTNQIINNDENLVQSSFCGGLCILGIMVGIIIIIISIGFGLFFVLRKRKRQRVGGEKEIRGSKRMTPSSPTTTDDFLKPSSPPPFESRLNDEAEEFAQKHPPQEEIPPHEHVVYIQSLGGAKAWEWVPDEDLLSQQFVTITNEGSIVTFKKRIDSMVQTNYPFFIPQTEGDTIYEPPFEQPETMEKRIGYHSNDGKKFNDAPSGREYGPMWGEVGDTVGCAYNPDVGQVFFTKNGQFLGNAFANIRHIWFPTIGANGPCTIETNFGDNPDKEFRYENARGYGPGESGSPRSRTD</sequence>
<dbReference type="SUPFAM" id="SSF49899">
    <property type="entry name" value="Concanavalin A-like lectins/glucanases"/>
    <property type="match status" value="1"/>
</dbReference>
<feature type="domain" description="SPRY" evidence="3">
    <location>
        <begin position="229"/>
        <end position="354"/>
    </location>
</feature>
<keyword evidence="5" id="KW-1185">Reference proteome</keyword>
<evidence type="ECO:0000313" key="4">
    <source>
        <dbReference type="EMBL" id="CAG8461865.1"/>
    </source>
</evidence>
<gene>
    <name evidence="4" type="ORF">CPELLU_LOCUS661</name>
</gene>
<keyword evidence="2" id="KW-0472">Membrane</keyword>
<evidence type="ECO:0000256" key="2">
    <source>
        <dbReference type="SAM" id="Phobius"/>
    </source>
</evidence>
<dbReference type="OrthoDB" id="258495at2759"/>
<feature type="compositionally biased region" description="Polar residues" evidence="1">
    <location>
        <begin position="150"/>
        <end position="159"/>
    </location>
</feature>
<dbReference type="CDD" id="cd12885">
    <property type="entry name" value="SPRY_RanBP_like"/>
    <property type="match status" value="1"/>
</dbReference>
<evidence type="ECO:0000256" key="1">
    <source>
        <dbReference type="SAM" id="MobiDB-lite"/>
    </source>
</evidence>
<organism evidence="4 5">
    <name type="scientific">Cetraspora pellucida</name>
    <dbReference type="NCBI Taxonomy" id="1433469"/>
    <lineage>
        <taxon>Eukaryota</taxon>
        <taxon>Fungi</taxon>
        <taxon>Fungi incertae sedis</taxon>
        <taxon>Mucoromycota</taxon>
        <taxon>Glomeromycotina</taxon>
        <taxon>Glomeromycetes</taxon>
        <taxon>Diversisporales</taxon>
        <taxon>Gigasporaceae</taxon>
        <taxon>Cetraspora</taxon>
    </lineage>
</organism>
<proteinExistence type="predicted"/>
<accession>A0A9N8YXB3</accession>
<dbReference type="Proteomes" id="UP000789759">
    <property type="component" value="Unassembled WGS sequence"/>
</dbReference>
<dbReference type="AlphaFoldDB" id="A0A9N8YXB3"/>
<dbReference type="Gene3D" id="2.60.120.920">
    <property type="match status" value="1"/>
</dbReference>
<feature type="region of interest" description="Disordered" evidence="1">
    <location>
        <begin position="140"/>
        <end position="173"/>
    </location>
</feature>
<keyword evidence="2" id="KW-0812">Transmembrane</keyword>
<dbReference type="InterPro" id="IPR013320">
    <property type="entry name" value="ConA-like_dom_sf"/>
</dbReference>
<reference evidence="4" key="1">
    <citation type="submission" date="2021-06" db="EMBL/GenBank/DDBJ databases">
        <authorList>
            <person name="Kallberg Y."/>
            <person name="Tangrot J."/>
            <person name="Rosling A."/>
        </authorList>
    </citation>
    <scope>NUCLEOTIDE SEQUENCE</scope>
    <source>
        <strain evidence="4">FL966</strain>
    </source>
</reference>
<keyword evidence="2" id="KW-1133">Transmembrane helix</keyword>
<dbReference type="Pfam" id="PF00622">
    <property type="entry name" value="SPRY"/>
    <property type="match status" value="1"/>
</dbReference>
<dbReference type="EMBL" id="CAJVQA010000197">
    <property type="protein sequence ID" value="CAG8461865.1"/>
    <property type="molecule type" value="Genomic_DNA"/>
</dbReference>
<comment type="caution">
    <text evidence="4">The sequence shown here is derived from an EMBL/GenBank/DDBJ whole genome shotgun (WGS) entry which is preliminary data.</text>
</comment>
<evidence type="ECO:0000259" key="3">
    <source>
        <dbReference type="SMART" id="SM00449"/>
    </source>
</evidence>
<protein>
    <submittedName>
        <fullName evidence="4">14783_t:CDS:1</fullName>
    </submittedName>
</protein>
<dbReference type="SMART" id="SM00449">
    <property type="entry name" value="SPRY"/>
    <property type="match status" value="1"/>
</dbReference>
<feature type="transmembrane region" description="Helical" evidence="2">
    <location>
        <begin position="108"/>
        <end position="130"/>
    </location>
</feature>
<dbReference type="InterPro" id="IPR043136">
    <property type="entry name" value="B30.2/SPRY_sf"/>
</dbReference>
<feature type="compositionally biased region" description="Basic and acidic residues" evidence="1">
    <location>
        <begin position="353"/>
        <end position="362"/>
    </location>
</feature>
<feature type="region of interest" description="Disordered" evidence="1">
    <location>
        <begin position="353"/>
        <end position="379"/>
    </location>
</feature>